<dbReference type="GO" id="GO:0000502">
    <property type="term" value="C:proteasome complex"/>
    <property type="evidence" value="ECO:0007669"/>
    <property type="project" value="UniProtKB-KW"/>
</dbReference>
<evidence type="ECO:0000256" key="3">
    <source>
        <dbReference type="ARBA" id="ARBA00022737"/>
    </source>
</evidence>
<dbReference type="PROSITE" id="PS50077">
    <property type="entry name" value="HEAT_REPEAT"/>
    <property type="match status" value="1"/>
</dbReference>
<feature type="repeat" description="HEAT" evidence="5">
    <location>
        <begin position="1439"/>
        <end position="1477"/>
    </location>
</feature>
<feature type="domain" description="Stalled ribosome sensor GCN1-like HEAT repeats region" evidence="8">
    <location>
        <begin position="1144"/>
        <end position="1274"/>
    </location>
</feature>
<evidence type="ECO:0008006" key="12">
    <source>
        <dbReference type="Google" id="ProtNLM"/>
    </source>
</evidence>
<dbReference type="InterPro" id="IPR016024">
    <property type="entry name" value="ARM-type_fold"/>
</dbReference>
<evidence type="ECO:0000259" key="10">
    <source>
        <dbReference type="Pfam" id="PF24492"/>
    </source>
</evidence>
<dbReference type="PANTHER" id="PTHR23346:SF19">
    <property type="entry name" value="PROTEASOME ADAPTER AND SCAFFOLD PROTEIN ECM29"/>
    <property type="match status" value="1"/>
</dbReference>
<dbReference type="PANTHER" id="PTHR23346">
    <property type="entry name" value="TRANSLATIONAL ACTIVATOR GCN1-RELATED"/>
    <property type="match status" value="1"/>
</dbReference>
<dbReference type="EMBL" id="GDRN01070486">
    <property type="protein sequence ID" value="JAI63876.1"/>
    <property type="molecule type" value="Transcribed_RNA"/>
</dbReference>
<dbReference type="GO" id="GO:0043248">
    <property type="term" value="P:proteasome assembly"/>
    <property type="evidence" value="ECO:0007669"/>
    <property type="project" value="InterPro"/>
</dbReference>
<dbReference type="InterPro" id="IPR055443">
    <property type="entry name" value="HEAT_ECM29"/>
</dbReference>
<organism evidence="11">
    <name type="scientific">Scylla olivacea</name>
    <name type="common">Orange mud crab</name>
    <name type="synonym">Cancer olivacea</name>
    <dbReference type="NCBI Taxonomy" id="85551"/>
    <lineage>
        <taxon>Eukaryota</taxon>
        <taxon>Metazoa</taxon>
        <taxon>Ecdysozoa</taxon>
        <taxon>Arthropoda</taxon>
        <taxon>Crustacea</taxon>
        <taxon>Multicrustacea</taxon>
        <taxon>Malacostraca</taxon>
        <taxon>Eumalacostraca</taxon>
        <taxon>Eucarida</taxon>
        <taxon>Decapoda</taxon>
        <taxon>Pleocyemata</taxon>
        <taxon>Brachyura</taxon>
        <taxon>Eubrachyura</taxon>
        <taxon>Portunoidea</taxon>
        <taxon>Portunidae</taxon>
        <taxon>Portuninae</taxon>
        <taxon>Scylla</taxon>
    </lineage>
</organism>
<accession>A0A0P4WQN8</accession>
<evidence type="ECO:0000259" key="7">
    <source>
        <dbReference type="Pfam" id="PF13001"/>
    </source>
</evidence>
<dbReference type="Pfam" id="PF23271">
    <property type="entry name" value="HEAT_GCN1"/>
    <property type="match status" value="1"/>
</dbReference>
<dbReference type="InterPro" id="IPR024372">
    <property type="entry name" value="Ecm29_N"/>
</dbReference>
<dbReference type="GO" id="GO:0005634">
    <property type="term" value="C:nucleus"/>
    <property type="evidence" value="ECO:0007669"/>
    <property type="project" value="TreeGrafter"/>
</dbReference>
<dbReference type="InterPro" id="IPR057546">
    <property type="entry name" value="HEAT_GCN1"/>
</dbReference>
<keyword evidence="3" id="KW-0677">Repeat</keyword>
<feature type="region of interest" description="Disordered" evidence="6">
    <location>
        <begin position="915"/>
        <end position="971"/>
    </location>
</feature>
<feature type="domain" description="ECM29 ARM-like repeats" evidence="9">
    <location>
        <begin position="613"/>
        <end position="775"/>
    </location>
</feature>
<dbReference type="GO" id="GO:0060090">
    <property type="term" value="F:molecular adaptor activity"/>
    <property type="evidence" value="ECO:0007669"/>
    <property type="project" value="InterPro"/>
</dbReference>
<evidence type="ECO:0000313" key="11">
    <source>
        <dbReference type="EMBL" id="JAI63876.1"/>
    </source>
</evidence>
<dbReference type="Pfam" id="PF23731">
    <property type="entry name" value="ARM_ECM29_C"/>
    <property type="match status" value="1"/>
</dbReference>
<dbReference type="InterPro" id="IPR055444">
    <property type="entry name" value="ARM_ECM29"/>
</dbReference>
<dbReference type="Pfam" id="PF23702">
    <property type="entry name" value="ARM_ECM29"/>
    <property type="match status" value="1"/>
</dbReference>
<evidence type="ECO:0000259" key="9">
    <source>
        <dbReference type="Pfam" id="PF23702"/>
    </source>
</evidence>
<feature type="domain" description="Proteasome component Ecm29 N-terminal" evidence="7">
    <location>
        <begin position="16"/>
        <end position="515"/>
    </location>
</feature>
<keyword evidence="4" id="KW-0647">Proteasome</keyword>
<protein>
    <recommendedName>
        <fullName evidence="12">TOG domain-containing protein</fullName>
    </recommendedName>
</protein>
<evidence type="ECO:0000256" key="1">
    <source>
        <dbReference type="ARBA" id="ARBA00004496"/>
    </source>
</evidence>
<feature type="compositionally biased region" description="Basic and acidic residues" evidence="6">
    <location>
        <begin position="926"/>
        <end position="942"/>
    </location>
</feature>
<dbReference type="GO" id="GO:0036503">
    <property type="term" value="P:ERAD pathway"/>
    <property type="evidence" value="ECO:0007669"/>
    <property type="project" value="TreeGrafter"/>
</dbReference>
<comment type="subcellular location">
    <subcellularLocation>
        <location evidence="1">Cytoplasm</location>
    </subcellularLocation>
</comment>
<feature type="domain" description="Proteasome adapter and scaffold protein ECM29 HEAT-repeat" evidence="10">
    <location>
        <begin position="1328"/>
        <end position="1486"/>
    </location>
</feature>
<sequence>MSAAAQPNLEDELLLVERVFLRIGSAATDDALQEELHKFLAPVILKLASPHESVRKKVMELLIHVNRRVKDHEHIQLPVEALMTQYQDPGATSFVTNFSIIYIKMGYPRLDINKQVELLPLMLNCLENKPAQHQDGLLLLMVPVFGHMKFPDTAEKTASLFGLRDKPAVAKLLLDFMLDLLLLPYGATPLSQLRAADTPQDNGDGPPVPGVPAGMSFYTFKRVTGDSPPKPEDLEKLKVCVVKFLSSDVLPPSSVALPLIIGAADTRFSVANAAELHLRRIDGSIDWDANPIIAPLYVLFLGTLIPKDRIAQDKFKNPGNTRIRLKLMPYLLKSKEACNYAPLALKVFFECLWGQNTNAKLKQHGVTFLHHMAFNADKEKLSPVGSVLFGGVVKVIEEEKCDARLRSLAYGALAKLSVKLPNLLLSHPSQLHYLQTLMNALTQEEGDVLLAVQEALSMVAPVCKQLSTTSQDELCILLSEHVLHHNAQLRRTAVHYAASVFPQDHVPSRFILMVATGDSHDDIRLESRRQLYKPVKEAKDGTPTYHAPPFTAVIKYVMERVDALPRRKWLDVANQPVPFSIPVMEQILRYLEHCLEVEAGKQSGREEGLFWSDSPAVGKLVNKIINEHEYKVSSGAQEKGPNPFMRYIGFAELAANAWSAVAMESILRVVAIAPEQLSKHYSLKMDWIKKFILRSGYCGTVAAHLFGVVAGQVQNQQEFEKIVQQVTNIKNLRVDSQECSVLALGHSYSYNINNMKKIGVLLEDWPAYESVVQELVKKLLFENSPIQNALVLAVGEMARQGPLPLPAGTEDSGDKDVTLLALVQTLVKIFNNKKLPSKVREQAISTCGYLCVGQPEIPHKKKILEAFLALAKETNEVEVHFAVGESLADCSLGTESPSGRNLWTDEDPSLVEASKVADENMEEGTSDEKEKDTDEAMEKDYIAPEGASAQPEEAMDTSEGGTTTDEKTGDSEADDVLTWLLGQLLDNYIPQTHPNVRQASCIWLLALLKRCRRKPIIQQKLIRIQVAFMNLLGDNNDLVQDAASKGLGVVYECCSEATRQSMVESLVQTLTEGKRSIQNVTQDTQIFKEGELGAAPSGGQLSTYRELCSLATDLNQPDLIYKFMNLANHNAVWNSRKGAAFGFSTLASQAGSQLEPYLPQIIPKLFRYQHDPTPKIQQPMSSIWNALVTDTAKTVEKYYHPILNDLINNLTHNLWRVRESCCNALSDLLRRQPASSAVDRISEIWAILFRVRDDIKESVRLASDKTLQALSKSCIKVCEGSGEESEKMLKEVLPTLLTSGITSTVNEVRSISLQTVSKLCRSGGAMVKPHLGTLIPALLEALSGLESQALSYTSVRLNEDDREKLDIARVAAARSTPMMDTLNYVLQYVDVDAMEKLIGGLIDVLRSSVGLASRAGAAHVVETLTHTCPACLEKYTGKLLAALVNGLSDRNPVVRKLYANAIGNLVKTAKTSSIEKLLTKLQSWYLEKEEDSIRISAALTIRSMHSQHSDIMKQHASQAMPLAFLGMHAEKTADNDPSGAAIWEEIWSDNTPGTESAVKLYLTEIINICEQALQSNNWSMKAQTGRALSTVSQKLGSSMNDALVVSLVTLLINSLQGRTWEGKESLVAALSNVAVATKSVLATLKHPDRDELLIEEVVKVLTREASKEKMAYKIHAIKALTTVLDTFQIDRFEQVFDICLPYLRHDKQDKELEEDESSKAEASLRWDLIDEMVHSLGRAWPNSKETQEKYSERVVEMLNSSVSRVPRKTQLSIVGALKHFWARHFLLQELPSSLGMPIFDPLLHHSCRIFNYCLGVAKYYSLRRESLVVLNEFLEKVKDNEVLVVRLRVELLSGVEEARRDAQPDVQALAASANRILLLETSDPK</sequence>
<dbReference type="GO" id="GO:0005737">
    <property type="term" value="C:cytoplasm"/>
    <property type="evidence" value="ECO:0007669"/>
    <property type="project" value="UniProtKB-SubCell"/>
</dbReference>
<dbReference type="Gene3D" id="1.25.10.10">
    <property type="entry name" value="Leucine-rich Repeat Variant"/>
    <property type="match status" value="3"/>
</dbReference>
<dbReference type="InterPro" id="IPR011989">
    <property type="entry name" value="ARM-like"/>
</dbReference>
<keyword evidence="2" id="KW-0963">Cytoplasm</keyword>
<dbReference type="Pfam" id="PF24492">
    <property type="entry name" value="HEAT_ECM29"/>
    <property type="match status" value="1"/>
</dbReference>
<evidence type="ECO:0000259" key="8">
    <source>
        <dbReference type="Pfam" id="PF23271"/>
    </source>
</evidence>
<evidence type="ECO:0000256" key="4">
    <source>
        <dbReference type="ARBA" id="ARBA00022942"/>
    </source>
</evidence>
<evidence type="ECO:0000256" key="2">
    <source>
        <dbReference type="ARBA" id="ARBA00022490"/>
    </source>
</evidence>
<name>A0A0P4WQN8_SCYOL</name>
<dbReference type="Pfam" id="PF13001">
    <property type="entry name" value="ECM29_N"/>
    <property type="match status" value="1"/>
</dbReference>
<evidence type="ECO:0000256" key="5">
    <source>
        <dbReference type="PROSITE-ProRule" id="PRU00103"/>
    </source>
</evidence>
<dbReference type="InterPro" id="IPR021133">
    <property type="entry name" value="HEAT_type_2"/>
</dbReference>
<reference evidence="11" key="1">
    <citation type="submission" date="2015-09" db="EMBL/GenBank/DDBJ databases">
        <title>Scylla olivacea transcriptome.</title>
        <authorList>
            <person name="Ikhwanuddin M."/>
        </authorList>
    </citation>
    <scope>NUCLEOTIDE SEQUENCE</scope>
</reference>
<dbReference type="SUPFAM" id="SSF48371">
    <property type="entry name" value="ARM repeat"/>
    <property type="match status" value="3"/>
</dbReference>
<evidence type="ECO:0000256" key="6">
    <source>
        <dbReference type="SAM" id="MobiDB-lite"/>
    </source>
</evidence>
<proteinExistence type="predicted"/>